<comment type="catalytic activity">
    <reaction evidence="4">
        <text>(R)-pantoate + NADP(+) = 2-dehydropantoate + NADPH + H(+)</text>
        <dbReference type="Rhea" id="RHEA:16233"/>
        <dbReference type="ChEBI" id="CHEBI:11561"/>
        <dbReference type="ChEBI" id="CHEBI:15378"/>
        <dbReference type="ChEBI" id="CHEBI:15980"/>
        <dbReference type="ChEBI" id="CHEBI:57783"/>
        <dbReference type="ChEBI" id="CHEBI:58349"/>
        <dbReference type="EC" id="1.1.1.169"/>
    </reaction>
</comment>
<evidence type="ECO:0000313" key="8">
    <source>
        <dbReference type="Proteomes" id="UP001364890"/>
    </source>
</evidence>
<name>A0ABU8F8B5_9BACI</name>
<dbReference type="Gene3D" id="1.10.1040.10">
    <property type="entry name" value="N-(1-d-carboxylethyl)-l-norvaline Dehydrogenase, domain 2"/>
    <property type="match status" value="1"/>
</dbReference>
<dbReference type="InterPro" id="IPR051402">
    <property type="entry name" value="KPR-Related"/>
</dbReference>
<evidence type="ECO:0000256" key="3">
    <source>
        <dbReference type="ARBA" id="ARBA00023002"/>
    </source>
</evidence>
<protein>
    <recommendedName>
        <fullName evidence="4">2-dehydropantoate 2-reductase</fullName>
        <ecNumber evidence="4">1.1.1.169</ecNumber>
    </recommendedName>
    <alternativeName>
        <fullName evidence="4">Ketopantoate reductase</fullName>
    </alternativeName>
</protein>
<dbReference type="InterPro" id="IPR013328">
    <property type="entry name" value="6PGD_dom2"/>
</dbReference>
<comment type="similarity">
    <text evidence="1 4">Belongs to the ketopantoate reductase family.</text>
</comment>
<proteinExistence type="inferred from homology"/>
<evidence type="ECO:0000256" key="1">
    <source>
        <dbReference type="ARBA" id="ARBA00007870"/>
    </source>
</evidence>
<reference evidence="7 8" key="1">
    <citation type="submission" date="2024-01" db="EMBL/GenBank/DDBJ databases">
        <title>Seven novel Bacillus-like species.</title>
        <authorList>
            <person name="Liu G."/>
        </authorList>
    </citation>
    <scope>NUCLEOTIDE SEQUENCE [LARGE SCALE GENOMIC DNA]</scope>
    <source>
        <strain evidence="7 8">FJAT-51614</strain>
    </source>
</reference>
<evidence type="ECO:0000259" key="5">
    <source>
        <dbReference type="Pfam" id="PF02558"/>
    </source>
</evidence>
<comment type="caution">
    <text evidence="7">The sequence shown here is derived from an EMBL/GenBank/DDBJ whole genome shotgun (WGS) entry which is preliminary data.</text>
</comment>
<dbReference type="InterPro" id="IPR013752">
    <property type="entry name" value="KPA_reductase"/>
</dbReference>
<dbReference type="NCBIfam" id="TIGR00745">
    <property type="entry name" value="apbA_panE"/>
    <property type="match status" value="1"/>
</dbReference>
<evidence type="ECO:0000259" key="6">
    <source>
        <dbReference type="Pfam" id="PF08546"/>
    </source>
</evidence>
<sequence length="308" mass="34707">MTTIKNITIIGLGAIGSVYGNLLQRVSDLNVRVLVDSDRKSRYESEGIFVNEERIPFAYITPNEKTVEADLIIIAVKYSQLPRAIEDIRNQVGDNTIIMSLLNGITSEEEIAEVYGDDKIVYAISNGIDATREGTSVFCSNPGKISFGKKRNETISEKLIAIKECFDRAQIPNDIPADMEHVLWYKFMINVGINQTSAVTKANYGVFQKVPYARELAKAAMMEVVQLAQLQNIALKEMDIDVFFDTIISSLSEEGKPSMLQDIEAERFTEVAMFSEKMIELGQRFNIETPVNQILFQTIKTLESRFNY</sequence>
<dbReference type="PANTHER" id="PTHR21708">
    <property type="entry name" value="PROBABLE 2-DEHYDROPANTOATE 2-REDUCTASE"/>
    <property type="match status" value="1"/>
</dbReference>
<keyword evidence="8" id="KW-1185">Reference proteome</keyword>
<dbReference type="Pfam" id="PF02558">
    <property type="entry name" value="ApbA"/>
    <property type="match status" value="1"/>
</dbReference>
<feature type="domain" description="Ketopantoate reductase C-terminal" evidence="6">
    <location>
        <begin position="178"/>
        <end position="303"/>
    </location>
</feature>
<dbReference type="RefSeq" id="WP_336498808.1">
    <property type="nucleotide sequence ID" value="NZ_JBAWSY010000017.1"/>
</dbReference>
<dbReference type="Proteomes" id="UP001364890">
    <property type="component" value="Unassembled WGS sequence"/>
</dbReference>
<keyword evidence="3 4" id="KW-0560">Oxidoreductase</keyword>
<comment type="function">
    <text evidence="4">Catalyzes the NADPH-dependent reduction of ketopantoate into pantoic acid.</text>
</comment>
<keyword evidence="2 4" id="KW-0521">NADP</keyword>
<dbReference type="Pfam" id="PF08546">
    <property type="entry name" value="ApbA_C"/>
    <property type="match status" value="1"/>
</dbReference>
<dbReference type="PANTHER" id="PTHR21708:SF26">
    <property type="entry name" value="2-DEHYDROPANTOATE 2-REDUCTASE"/>
    <property type="match status" value="1"/>
</dbReference>
<keyword evidence="4" id="KW-0566">Pantothenate biosynthesis</keyword>
<dbReference type="SUPFAM" id="SSF48179">
    <property type="entry name" value="6-phosphogluconate dehydrogenase C-terminal domain-like"/>
    <property type="match status" value="1"/>
</dbReference>
<evidence type="ECO:0000256" key="4">
    <source>
        <dbReference type="RuleBase" id="RU362068"/>
    </source>
</evidence>
<dbReference type="InterPro" id="IPR013332">
    <property type="entry name" value="KPR_N"/>
</dbReference>
<feature type="domain" description="Ketopantoate reductase N-terminal" evidence="5">
    <location>
        <begin position="7"/>
        <end position="149"/>
    </location>
</feature>
<evidence type="ECO:0000256" key="2">
    <source>
        <dbReference type="ARBA" id="ARBA00022857"/>
    </source>
</evidence>
<comment type="pathway">
    <text evidence="4">Cofactor biosynthesis; (R)-pantothenate biosynthesis; (R)-pantoate from 3-methyl-2-oxobutanoate: step 2/2.</text>
</comment>
<gene>
    <name evidence="7" type="ORF">WAX74_16650</name>
</gene>
<dbReference type="EMBL" id="JBAWSY010000017">
    <property type="protein sequence ID" value="MEI4771256.1"/>
    <property type="molecule type" value="Genomic_DNA"/>
</dbReference>
<dbReference type="InterPro" id="IPR003710">
    <property type="entry name" value="ApbA"/>
</dbReference>
<dbReference type="EC" id="1.1.1.169" evidence="4"/>
<accession>A0ABU8F8B5</accession>
<dbReference type="InterPro" id="IPR036291">
    <property type="entry name" value="NAD(P)-bd_dom_sf"/>
</dbReference>
<dbReference type="SUPFAM" id="SSF51735">
    <property type="entry name" value="NAD(P)-binding Rossmann-fold domains"/>
    <property type="match status" value="1"/>
</dbReference>
<organism evidence="7 8">
    <name type="scientific">Psychrobacillus mangrovi</name>
    <dbReference type="NCBI Taxonomy" id="3117745"/>
    <lineage>
        <taxon>Bacteria</taxon>
        <taxon>Bacillati</taxon>
        <taxon>Bacillota</taxon>
        <taxon>Bacilli</taxon>
        <taxon>Bacillales</taxon>
        <taxon>Bacillaceae</taxon>
        <taxon>Psychrobacillus</taxon>
    </lineage>
</organism>
<dbReference type="InterPro" id="IPR008927">
    <property type="entry name" value="6-PGluconate_DH-like_C_sf"/>
</dbReference>
<evidence type="ECO:0000313" key="7">
    <source>
        <dbReference type="EMBL" id="MEI4771256.1"/>
    </source>
</evidence>
<dbReference type="Gene3D" id="3.40.50.720">
    <property type="entry name" value="NAD(P)-binding Rossmann-like Domain"/>
    <property type="match status" value="1"/>
</dbReference>